<dbReference type="InterPro" id="IPR050560">
    <property type="entry name" value="MYB_TF"/>
</dbReference>
<dbReference type="PANTHER" id="PTHR45614">
    <property type="entry name" value="MYB PROTEIN-RELATED"/>
    <property type="match status" value="1"/>
</dbReference>
<feature type="compositionally biased region" description="Polar residues" evidence="6">
    <location>
        <begin position="259"/>
        <end position="270"/>
    </location>
</feature>
<feature type="domain" description="SANT" evidence="8">
    <location>
        <begin position="200"/>
        <end position="251"/>
    </location>
</feature>
<evidence type="ECO:0000259" key="7">
    <source>
        <dbReference type="PROSITE" id="PS50090"/>
    </source>
</evidence>
<dbReference type="SUPFAM" id="SSF46689">
    <property type="entry name" value="Homeodomain-like"/>
    <property type="match status" value="1"/>
</dbReference>
<evidence type="ECO:0000256" key="5">
    <source>
        <dbReference type="ARBA" id="ARBA00023242"/>
    </source>
</evidence>
<dbReference type="AlphaFoldDB" id="A0A6N2L428"/>
<evidence type="ECO:0000256" key="1">
    <source>
        <dbReference type="ARBA" id="ARBA00004123"/>
    </source>
</evidence>
<feature type="compositionally biased region" description="Polar residues" evidence="6">
    <location>
        <begin position="14"/>
        <end position="26"/>
    </location>
</feature>
<feature type="region of interest" description="Disordered" evidence="6">
    <location>
        <begin position="1"/>
        <end position="30"/>
    </location>
</feature>
<feature type="compositionally biased region" description="Gly residues" evidence="6">
    <location>
        <begin position="1"/>
        <end position="11"/>
    </location>
</feature>
<keyword evidence="5" id="KW-0539">Nucleus</keyword>
<dbReference type="GO" id="GO:0005634">
    <property type="term" value="C:nucleus"/>
    <property type="evidence" value="ECO:0007669"/>
    <property type="project" value="UniProtKB-SubCell"/>
</dbReference>
<keyword evidence="3" id="KW-0804">Transcription</keyword>
<dbReference type="Pfam" id="PF00249">
    <property type="entry name" value="Myb_DNA-binding"/>
    <property type="match status" value="2"/>
</dbReference>
<keyword evidence="4" id="KW-0238">DNA-binding</keyword>
<name>A0A6N2L428_SALVM</name>
<dbReference type="InterPro" id="IPR017884">
    <property type="entry name" value="SANT_dom"/>
</dbReference>
<accession>A0A6N2L428</accession>
<feature type="compositionally biased region" description="Basic residues" evidence="6">
    <location>
        <begin position="245"/>
        <end position="256"/>
    </location>
</feature>
<evidence type="ECO:0000256" key="2">
    <source>
        <dbReference type="ARBA" id="ARBA00022737"/>
    </source>
</evidence>
<evidence type="ECO:0000259" key="9">
    <source>
        <dbReference type="PROSITE" id="PS51294"/>
    </source>
</evidence>
<dbReference type="SMART" id="SM00717">
    <property type="entry name" value="SANT"/>
    <property type="match status" value="2"/>
</dbReference>
<keyword evidence="2" id="KW-0677">Repeat</keyword>
<feature type="region of interest" description="Disordered" evidence="6">
    <location>
        <begin position="238"/>
        <end position="270"/>
    </location>
</feature>
<dbReference type="Gene3D" id="1.10.10.60">
    <property type="entry name" value="Homeodomain-like"/>
    <property type="match status" value="2"/>
</dbReference>
<dbReference type="PROSITE" id="PS51293">
    <property type="entry name" value="SANT"/>
    <property type="match status" value="1"/>
</dbReference>
<dbReference type="GO" id="GO:0000981">
    <property type="term" value="F:DNA-binding transcription factor activity, RNA polymerase II-specific"/>
    <property type="evidence" value="ECO:0007669"/>
    <property type="project" value="TreeGrafter"/>
</dbReference>
<dbReference type="InterPro" id="IPR009057">
    <property type="entry name" value="Homeodomain-like_sf"/>
</dbReference>
<feature type="compositionally biased region" description="Low complexity" evidence="6">
    <location>
        <begin position="284"/>
        <end position="308"/>
    </location>
</feature>
<feature type="region of interest" description="Disordered" evidence="6">
    <location>
        <begin position="282"/>
        <end position="308"/>
    </location>
</feature>
<evidence type="ECO:0000313" key="10">
    <source>
        <dbReference type="EMBL" id="VFU35089.1"/>
    </source>
</evidence>
<dbReference type="FunFam" id="1.10.10.60:FF:000010">
    <property type="entry name" value="Transcriptional activator Myb isoform A"/>
    <property type="match status" value="1"/>
</dbReference>
<protein>
    <submittedName>
        <fullName evidence="10">Uncharacterized protein</fullName>
    </submittedName>
</protein>
<evidence type="ECO:0000256" key="6">
    <source>
        <dbReference type="SAM" id="MobiDB-lite"/>
    </source>
</evidence>
<feature type="domain" description="Myb-like" evidence="7">
    <location>
        <begin position="140"/>
        <end position="186"/>
    </location>
</feature>
<dbReference type="PROSITE" id="PS50090">
    <property type="entry name" value="MYB_LIKE"/>
    <property type="match status" value="2"/>
</dbReference>
<evidence type="ECO:0000259" key="8">
    <source>
        <dbReference type="PROSITE" id="PS51293"/>
    </source>
</evidence>
<dbReference type="PROSITE" id="PS51294">
    <property type="entry name" value="HTH_MYB"/>
    <property type="match status" value="2"/>
</dbReference>
<dbReference type="CDD" id="cd00167">
    <property type="entry name" value="SANT"/>
    <property type="match status" value="2"/>
</dbReference>
<feature type="domain" description="HTH myb-type" evidence="9">
    <location>
        <begin position="137"/>
        <end position="190"/>
    </location>
</feature>
<reference evidence="10" key="1">
    <citation type="submission" date="2019-03" db="EMBL/GenBank/DDBJ databases">
        <authorList>
            <person name="Mank J."/>
            <person name="Almeida P."/>
        </authorList>
    </citation>
    <scope>NUCLEOTIDE SEQUENCE</scope>
    <source>
        <strain evidence="10">78183</strain>
    </source>
</reference>
<evidence type="ECO:0000256" key="3">
    <source>
        <dbReference type="ARBA" id="ARBA00023015"/>
    </source>
</evidence>
<comment type="subcellular location">
    <subcellularLocation>
        <location evidence="1">Nucleus</location>
    </subcellularLocation>
</comment>
<dbReference type="InterPro" id="IPR017930">
    <property type="entry name" value="Myb_dom"/>
</dbReference>
<dbReference type="EMBL" id="CAADRP010001112">
    <property type="protein sequence ID" value="VFU35089.1"/>
    <property type="molecule type" value="Genomic_DNA"/>
</dbReference>
<sequence length="491" mass="54480">MEGGGEGGVGGRFSHQNSQNSRSIYQPTPPLTATDMFLFRQSHYTPQHIQEDDENKETLVSTNGSCVFSPPRGAITAAPWPSFSETSFADGLFVDGDRHTWTYEGNPDGGLSGEVNGVSGKSCKGTGKKTKKGSCSTLIKGQWTEEEDRKLIRLVKQFGVRKWAQIAERVAGRAGKQCRERWHNHLRPDIKVSSSPFISSRKDSWSEEEERILVEAHTKVGNRWAEIAKLIRGRTENAIKNHWNATKRRQNSRRKQKQTETQSGKPQPSILQDYIRSQNFKKASTSVTPTPSTATNTPSSSISEDPSSQFNYFLPELSESATDDSPSLLALSDNDDELLFIQNFFANKSKGKVATENAIMQVDSFNADSFNDSFSLDSCGLYQNNGGQQIKDSRDISFDSSTLNPKVCTNGFEAATDQKTPTYSNHLRSDLYLSYLLNGASNAPGSPYTEYGHSSTNMEMDQTQFSLNGKKEMDLIEMISSSQFSQGIDNI</sequence>
<feature type="domain" description="HTH myb-type" evidence="9">
    <location>
        <begin position="201"/>
        <end position="251"/>
    </location>
</feature>
<proteinExistence type="predicted"/>
<keyword evidence="3" id="KW-0805">Transcription regulation</keyword>
<gene>
    <name evidence="10" type="ORF">SVIM_LOCUS173073</name>
</gene>
<evidence type="ECO:0000256" key="4">
    <source>
        <dbReference type="ARBA" id="ARBA00023125"/>
    </source>
</evidence>
<organism evidence="10">
    <name type="scientific">Salix viminalis</name>
    <name type="common">Common osier</name>
    <name type="synonym">Basket willow</name>
    <dbReference type="NCBI Taxonomy" id="40686"/>
    <lineage>
        <taxon>Eukaryota</taxon>
        <taxon>Viridiplantae</taxon>
        <taxon>Streptophyta</taxon>
        <taxon>Embryophyta</taxon>
        <taxon>Tracheophyta</taxon>
        <taxon>Spermatophyta</taxon>
        <taxon>Magnoliopsida</taxon>
        <taxon>eudicotyledons</taxon>
        <taxon>Gunneridae</taxon>
        <taxon>Pentapetalae</taxon>
        <taxon>rosids</taxon>
        <taxon>fabids</taxon>
        <taxon>Malpighiales</taxon>
        <taxon>Salicaceae</taxon>
        <taxon>Saliceae</taxon>
        <taxon>Salix</taxon>
    </lineage>
</organism>
<dbReference type="GO" id="GO:0000978">
    <property type="term" value="F:RNA polymerase II cis-regulatory region sequence-specific DNA binding"/>
    <property type="evidence" value="ECO:0007669"/>
    <property type="project" value="TreeGrafter"/>
</dbReference>
<dbReference type="InterPro" id="IPR001005">
    <property type="entry name" value="SANT/Myb"/>
</dbReference>
<dbReference type="PANTHER" id="PTHR45614:SF218">
    <property type="entry name" value="TRANSCRIPTION FACTOR MYB119-RELATED"/>
    <property type="match status" value="1"/>
</dbReference>
<feature type="domain" description="Myb-like" evidence="7">
    <location>
        <begin position="201"/>
        <end position="247"/>
    </location>
</feature>